<evidence type="ECO:0000256" key="8">
    <source>
        <dbReference type="ARBA" id="ARBA00047417"/>
    </source>
</evidence>
<dbReference type="Gene3D" id="3.60.20.40">
    <property type="match status" value="1"/>
</dbReference>
<evidence type="ECO:0000256" key="1">
    <source>
        <dbReference type="ARBA" id="ARBA00001049"/>
    </source>
</evidence>
<evidence type="ECO:0000256" key="5">
    <source>
        <dbReference type="ARBA" id="ARBA00022801"/>
    </source>
</evidence>
<dbReference type="KEGG" id="fer:FNB15_09685"/>
<dbReference type="UniPathway" id="UPA00204"/>
<comment type="subunit">
    <text evidence="11">This enzyme consists of two polypeptide chains, which are synthesized in precursor form from a single polypeptide.</text>
</comment>
<dbReference type="AlphaFoldDB" id="A0A516H1R9"/>
<dbReference type="OrthoDB" id="9781342at2"/>
<dbReference type="RefSeq" id="WP_144068501.1">
    <property type="nucleotide sequence ID" value="NZ_CP041636.1"/>
</dbReference>
<feature type="binding site" evidence="10">
    <location>
        <position position="460"/>
    </location>
    <ligand>
        <name>L-glutamate</name>
        <dbReference type="ChEBI" id="CHEBI:29985"/>
    </ligand>
</feature>
<dbReference type="GO" id="GO:0036374">
    <property type="term" value="F:glutathione hydrolase activity"/>
    <property type="evidence" value="ECO:0007669"/>
    <property type="project" value="UniProtKB-UniRule"/>
</dbReference>
<feature type="binding site" evidence="10">
    <location>
        <begin position="484"/>
        <end position="485"/>
    </location>
    <ligand>
        <name>L-glutamate</name>
        <dbReference type="ChEBI" id="CHEBI:29985"/>
    </ligand>
</feature>
<dbReference type="InterPro" id="IPR000101">
    <property type="entry name" value="GGT_peptidase"/>
</dbReference>
<evidence type="ECO:0000256" key="11">
    <source>
        <dbReference type="RuleBase" id="RU368036"/>
    </source>
</evidence>
<organism evidence="13 14">
    <name type="scientific">Ferrovibrio terrae</name>
    <dbReference type="NCBI Taxonomy" id="2594003"/>
    <lineage>
        <taxon>Bacteria</taxon>
        <taxon>Pseudomonadati</taxon>
        <taxon>Pseudomonadota</taxon>
        <taxon>Alphaproteobacteria</taxon>
        <taxon>Rhodospirillales</taxon>
        <taxon>Rhodospirillaceae</taxon>
        <taxon>Ferrovibrio</taxon>
    </lineage>
</organism>
<keyword evidence="4 11" id="KW-0808">Transferase</keyword>
<feature type="binding site" evidence="10">
    <location>
        <position position="130"/>
    </location>
    <ligand>
        <name>L-glutamate</name>
        <dbReference type="ChEBI" id="CHEBI:29985"/>
    </ligand>
</feature>
<feature type="active site" description="Nucleophile" evidence="9">
    <location>
        <position position="420"/>
    </location>
</feature>
<comment type="pathway">
    <text evidence="11">Sulfur metabolism; glutathione metabolism.</text>
</comment>
<dbReference type="Gene3D" id="1.10.246.130">
    <property type="match status" value="1"/>
</dbReference>
<gene>
    <name evidence="13" type="primary">ggt</name>
    <name evidence="13" type="ORF">FNB15_09685</name>
</gene>
<dbReference type="InterPro" id="IPR043137">
    <property type="entry name" value="GGT_ssub_C"/>
</dbReference>
<evidence type="ECO:0000256" key="2">
    <source>
        <dbReference type="ARBA" id="ARBA00001089"/>
    </source>
</evidence>
<name>A0A516H1R9_9PROT</name>
<evidence type="ECO:0000313" key="13">
    <source>
        <dbReference type="EMBL" id="QDO97520.1"/>
    </source>
</evidence>
<dbReference type="SUPFAM" id="SSF56235">
    <property type="entry name" value="N-terminal nucleophile aminohydrolases (Ntn hydrolases)"/>
    <property type="match status" value="1"/>
</dbReference>
<evidence type="ECO:0000256" key="7">
    <source>
        <dbReference type="ARBA" id="ARBA00023315"/>
    </source>
</evidence>
<reference evidence="13 14" key="1">
    <citation type="submission" date="2019-07" db="EMBL/GenBank/DDBJ databases">
        <title>Genome sequencing for Ferrovibrio sp. K5.</title>
        <authorList>
            <person name="Park S.-J."/>
        </authorList>
    </citation>
    <scope>NUCLEOTIDE SEQUENCE [LARGE SCALE GENOMIC DNA]</scope>
    <source>
        <strain evidence="13 14">K5</strain>
    </source>
</reference>
<keyword evidence="14" id="KW-1185">Reference proteome</keyword>
<dbReference type="InterPro" id="IPR043138">
    <property type="entry name" value="GGT_lsub"/>
</dbReference>
<feature type="signal peptide" evidence="12">
    <location>
        <begin position="1"/>
        <end position="29"/>
    </location>
</feature>
<keyword evidence="6 11" id="KW-0865">Zymogen</keyword>
<comment type="catalytic activity">
    <reaction evidence="2 11">
        <text>glutathione + H2O = L-cysteinylglycine + L-glutamate</text>
        <dbReference type="Rhea" id="RHEA:28807"/>
        <dbReference type="ChEBI" id="CHEBI:15377"/>
        <dbReference type="ChEBI" id="CHEBI:29985"/>
        <dbReference type="ChEBI" id="CHEBI:57925"/>
        <dbReference type="ChEBI" id="CHEBI:61694"/>
        <dbReference type="EC" id="3.4.19.13"/>
    </reaction>
</comment>
<dbReference type="EC" id="2.3.2.2" evidence="11"/>
<dbReference type="Proteomes" id="UP000317496">
    <property type="component" value="Chromosome"/>
</dbReference>
<dbReference type="GO" id="GO:0103068">
    <property type="term" value="F:leukotriene C4 gamma-glutamyl transferase activity"/>
    <property type="evidence" value="ECO:0007669"/>
    <property type="project" value="UniProtKB-EC"/>
</dbReference>
<protein>
    <recommendedName>
        <fullName evidence="11">Glutathione hydrolase proenzyme</fullName>
        <ecNumber evidence="11">2.3.2.2</ecNumber>
        <ecNumber evidence="11">3.4.19.13</ecNumber>
    </recommendedName>
    <component>
        <recommendedName>
            <fullName evidence="11">Glutathione hydrolase large chain</fullName>
        </recommendedName>
    </component>
    <component>
        <recommendedName>
            <fullName evidence="11">Glutathione hydrolase small chain</fullName>
        </recommendedName>
    </component>
</protein>
<dbReference type="PANTHER" id="PTHR43199:SF1">
    <property type="entry name" value="GLUTATHIONE HYDROLASE PROENZYME"/>
    <property type="match status" value="1"/>
</dbReference>
<comment type="PTM">
    <text evidence="11">Cleaved by autocatalysis into a large and a small subunit.</text>
</comment>
<feature type="binding site" evidence="10">
    <location>
        <position position="507"/>
    </location>
    <ligand>
        <name>L-glutamate</name>
        <dbReference type="ChEBI" id="CHEBI:29985"/>
    </ligand>
</feature>
<evidence type="ECO:0000256" key="6">
    <source>
        <dbReference type="ARBA" id="ARBA00023145"/>
    </source>
</evidence>
<dbReference type="GO" id="GO:0006751">
    <property type="term" value="P:glutathione catabolic process"/>
    <property type="evidence" value="ECO:0007669"/>
    <property type="project" value="UniProtKB-UniRule"/>
</dbReference>
<evidence type="ECO:0000256" key="3">
    <source>
        <dbReference type="ARBA" id="ARBA00009381"/>
    </source>
</evidence>
<comment type="catalytic activity">
    <reaction evidence="1 11">
        <text>an S-substituted glutathione + H2O = an S-substituted L-cysteinylglycine + L-glutamate</text>
        <dbReference type="Rhea" id="RHEA:59468"/>
        <dbReference type="ChEBI" id="CHEBI:15377"/>
        <dbReference type="ChEBI" id="CHEBI:29985"/>
        <dbReference type="ChEBI" id="CHEBI:90779"/>
        <dbReference type="ChEBI" id="CHEBI:143103"/>
        <dbReference type="EC" id="3.4.19.13"/>
    </reaction>
</comment>
<proteinExistence type="inferred from homology"/>
<keyword evidence="5 11" id="KW-0378">Hydrolase</keyword>
<keyword evidence="11" id="KW-0317">Glutathione biosynthesis</keyword>
<dbReference type="PRINTS" id="PR01210">
    <property type="entry name" value="GGTRANSPTASE"/>
</dbReference>
<dbReference type="Pfam" id="PF01019">
    <property type="entry name" value="G_glu_transpept"/>
    <property type="match status" value="1"/>
</dbReference>
<dbReference type="InterPro" id="IPR029055">
    <property type="entry name" value="Ntn_hydrolases_N"/>
</dbReference>
<comment type="catalytic activity">
    <reaction evidence="8 11">
        <text>an N-terminal (5-L-glutamyl)-[peptide] + an alpha-amino acid = 5-L-glutamyl amino acid + an N-terminal L-alpha-aminoacyl-[peptide]</text>
        <dbReference type="Rhea" id="RHEA:23904"/>
        <dbReference type="Rhea" id="RHEA-COMP:9780"/>
        <dbReference type="Rhea" id="RHEA-COMP:9795"/>
        <dbReference type="ChEBI" id="CHEBI:77644"/>
        <dbReference type="ChEBI" id="CHEBI:78597"/>
        <dbReference type="ChEBI" id="CHEBI:78599"/>
        <dbReference type="ChEBI" id="CHEBI:78608"/>
        <dbReference type="EC" id="2.3.2.2"/>
    </reaction>
</comment>
<evidence type="ECO:0000256" key="4">
    <source>
        <dbReference type="ARBA" id="ARBA00022679"/>
    </source>
</evidence>
<dbReference type="GO" id="GO:0006750">
    <property type="term" value="P:glutathione biosynthetic process"/>
    <property type="evidence" value="ECO:0007669"/>
    <property type="project" value="UniProtKB-KW"/>
</dbReference>
<dbReference type="EMBL" id="CP041636">
    <property type="protein sequence ID" value="QDO97520.1"/>
    <property type="molecule type" value="Genomic_DNA"/>
</dbReference>
<accession>A0A516H1R9</accession>
<feature type="chain" id="PRO_5022135422" description="Glutathione hydrolase proenzyme" evidence="12">
    <location>
        <begin position="30"/>
        <end position="601"/>
    </location>
</feature>
<evidence type="ECO:0000256" key="12">
    <source>
        <dbReference type="SAM" id="SignalP"/>
    </source>
</evidence>
<comment type="similarity">
    <text evidence="3 11">Belongs to the gamma-glutamyltransferase family.</text>
</comment>
<evidence type="ECO:0000313" key="14">
    <source>
        <dbReference type="Proteomes" id="UP000317496"/>
    </source>
</evidence>
<sequence length="601" mass="63504">MRIFRRTGLKKAVPAGLAILLGLSLAVGATGQPQAQPRANNFESIAPEAATGRSEKQATRAASYMNAAANPYAAEAGAEIMAMGGSAVDAAIATALVLNLVEPQSAGIGGGGFMLVWDNAQRKLRAFDGRETAPAGVDRRLFFDAAGRKKGFMEAVVGGASVGVPGMLRMFELAHAGYGRLPWAALFQPAIRLAEAGFPVSPRLHALLERDQQLRQMPQARTLFYTEAGTAKQVGSLLVNAPFAAVLRRVASEGSQAFYTGQVAADIVAAVRNSPNPGGMVLEDLAGYRARERDPVCAPYRVYRVCTMPPPSSAVNMLQTLGILSHFDLARLAPLSPEAVHLVAQASRLAYADRDVYVGDPDHVRMPLEGMTERGYLASRAKLLDPARGSTVPATPGEPPSKHGALPAYGRDSAIELPSTTHVSTVDAARNAVAMTVTIENVFGSKQMVHGFLLNNQLTDFSAEAEENGRPVANRIEPGKRPRSSMAPTVVFNADGSLRLVVGSPGGSRILGYVAQAVIGVLDWRLDIQQAISLPHYLDRNTGLELEEGTAAAVLAETMRARGHKASVIELNSGLQGIEVRSDGSLIGGADPRREGVAAGR</sequence>
<keyword evidence="12" id="KW-0732">Signal</keyword>
<evidence type="ECO:0000256" key="10">
    <source>
        <dbReference type="PIRSR" id="PIRSR600101-2"/>
    </source>
</evidence>
<dbReference type="InterPro" id="IPR051792">
    <property type="entry name" value="GGT_bact"/>
</dbReference>
<keyword evidence="7 11" id="KW-0012">Acyltransferase</keyword>
<evidence type="ECO:0000256" key="9">
    <source>
        <dbReference type="PIRSR" id="PIRSR600101-1"/>
    </source>
</evidence>
<dbReference type="EC" id="3.4.19.13" evidence="11"/>
<dbReference type="NCBIfam" id="TIGR00066">
    <property type="entry name" value="g_glut_trans"/>
    <property type="match status" value="1"/>
</dbReference>
<dbReference type="PANTHER" id="PTHR43199">
    <property type="entry name" value="GLUTATHIONE HYDROLASE"/>
    <property type="match status" value="1"/>
</dbReference>